<dbReference type="InterPro" id="IPR011990">
    <property type="entry name" value="TPR-like_helical_dom_sf"/>
</dbReference>
<reference evidence="3 4" key="1">
    <citation type="journal article" date="2016" name="Nat. Commun.">
        <title>Thousands of microbial genomes shed light on interconnected biogeochemical processes in an aquifer system.</title>
        <authorList>
            <person name="Anantharaman K."/>
            <person name="Brown C.T."/>
            <person name="Hug L.A."/>
            <person name="Sharon I."/>
            <person name="Castelle C.J."/>
            <person name="Probst A.J."/>
            <person name="Thomas B.C."/>
            <person name="Singh A."/>
            <person name="Wilkins M.J."/>
            <person name="Karaoz U."/>
            <person name="Brodie E.L."/>
            <person name="Williams K.H."/>
            <person name="Hubbard S.S."/>
            <person name="Banfield J.F."/>
        </authorList>
    </citation>
    <scope>NUCLEOTIDE SEQUENCE [LARGE SCALE GENOMIC DNA]</scope>
    <source>
        <strain evidence="4">RIFCSPLOWO2_12_FULL_64_10</strain>
    </source>
</reference>
<name>A0A1F6CVD2_HANXR</name>
<dbReference type="Gene3D" id="1.25.40.10">
    <property type="entry name" value="Tetratricopeptide repeat domain"/>
    <property type="match status" value="4"/>
</dbReference>
<dbReference type="SUPFAM" id="SSF74653">
    <property type="entry name" value="TolA/TonB C-terminal domain"/>
    <property type="match status" value="1"/>
</dbReference>
<evidence type="ECO:0000256" key="1">
    <source>
        <dbReference type="SAM" id="MobiDB-lite"/>
    </source>
</evidence>
<proteinExistence type="predicted"/>
<dbReference type="InterPro" id="IPR019734">
    <property type="entry name" value="TPR_rpt"/>
</dbReference>
<dbReference type="Pfam" id="PF13174">
    <property type="entry name" value="TPR_6"/>
    <property type="match status" value="1"/>
</dbReference>
<feature type="domain" description="TonB C-terminal" evidence="2">
    <location>
        <begin position="626"/>
        <end position="698"/>
    </location>
</feature>
<dbReference type="Proteomes" id="UP000178606">
    <property type="component" value="Unassembled WGS sequence"/>
</dbReference>
<dbReference type="GO" id="GO:0055085">
    <property type="term" value="P:transmembrane transport"/>
    <property type="evidence" value="ECO:0007669"/>
    <property type="project" value="InterPro"/>
</dbReference>
<evidence type="ECO:0000313" key="3">
    <source>
        <dbReference type="EMBL" id="OGG53114.1"/>
    </source>
</evidence>
<gene>
    <name evidence="3" type="ORF">A3F84_14090</name>
</gene>
<accession>A0A1F6CVD2</accession>
<dbReference type="Gene3D" id="3.30.1150.10">
    <property type="match status" value="1"/>
</dbReference>
<dbReference type="SMART" id="SM00028">
    <property type="entry name" value="TPR"/>
    <property type="match status" value="3"/>
</dbReference>
<dbReference type="Pfam" id="PF13432">
    <property type="entry name" value="TPR_16"/>
    <property type="match status" value="2"/>
</dbReference>
<dbReference type="Pfam" id="PF03544">
    <property type="entry name" value="TonB_C"/>
    <property type="match status" value="1"/>
</dbReference>
<evidence type="ECO:0000259" key="2">
    <source>
        <dbReference type="Pfam" id="PF03544"/>
    </source>
</evidence>
<comment type="caution">
    <text evidence="3">The sequence shown here is derived from an EMBL/GenBank/DDBJ whole genome shotgun (WGS) entry which is preliminary data.</text>
</comment>
<dbReference type="InterPro" id="IPR037682">
    <property type="entry name" value="TonB_C"/>
</dbReference>
<sequence>MKRLSLTLTLLLCLLSSGCVYFNMFYNAKRRFQEAEQHRLKAEENPNDRTAERLVEDTYSQAIAKASAVLDLHPDSKYVDDSLMLIGKAEFWRRRYIDALRKFAELQSNFPRSELLEESRLWEGRANWKMGRYADARRILLGLAREGRSAFADRAAFALLEVGMEQKDYASVVREGEELLTRLRAGGLRSGIYQKIGEAQAALKNFSGAEEALRNVLKHTPSPRVEYEARTALGGILEARREFAKARDLYAGMLKVKRLKRSFEADIRLGLAGALYHLRQDDEAYRLCKDVTEAFPRTPQSAMAYYRMGLIAQRQNRKSEEVKELFRKAQQEDRNAPAYELARQRQEDLDALERYLQKIASDSTGALDTVFDLAELYRLRLNEPDSALVAYRQVAERDTTKDLAPKAMYAVGWICAEVKQDSGAAREAFASLVRDYPGTAYAEAAASWLSDGTVANEAVKARYQEAERLRFSGADPETYLPILEQIASDYPRDVTAARALYAAAWTYENALRDGKEARRRYQEVAERYAKTAVGGLASRKVEAMVEEARADSLRLTARADSIREAARADSLRLTARADSLKSLARADSLGSVSGTPPPTDAGPDTSARDGAASSVQLPKVSQAAPLVYPDSLKLYPTEVQVYIKVLVGRDGRVKEALPVRGPERYYEAALATVRQYTFVPGARDGQPEEMWVEQVVEYLPP</sequence>
<dbReference type="SUPFAM" id="SSF48452">
    <property type="entry name" value="TPR-like"/>
    <property type="match status" value="1"/>
</dbReference>
<dbReference type="SUPFAM" id="SSF81901">
    <property type="entry name" value="HCP-like"/>
    <property type="match status" value="1"/>
</dbReference>
<feature type="region of interest" description="Disordered" evidence="1">
    <location>
        <begin position="587"/>
        <end position="616"/>
    </location>
</feature>
<dbReference type="AlphaFoldDB" id="A0A1F6CVD2"/>
<protein>
    <recommendedName>
        <fullName evidence="2">TonB C-terminal domain-containing protein</fullName>
    </recommendedName>
</protein>
<organism evidence="3 4">
    <name type="scientific">Handelsmanbacteria sp. (strain RIFCSPLOWO2_12_FULL_64_10)</name>
    <dbReference type="NCBI Taxonomy" id="1817868"/>
    <lineage>
        <taxon>Bacteria</taxon>
        <taxon>Candidatus Handelsmaniibacteriota</taxon>
    </lineage>
</organism>
<evidence type="ECO:0000313" key="4">
    <source>
        <dbReference type="Proteomes" id="UP000178606"/>
    </source>
</evidence>
<dbReference type="PROSITE" id="PS51257">
    <property type="entry name" value="PROKAR_LIPOPROTEIN"/>
    <property type="match status" value="1"/>
</dbReference>
<dbReference type="EMBL" id="MFKF01000127">
    <property type="protein sequence ID" value="OGG53114.1"/>
    <property type="molecule type" value="Genomic_DNA"/>
</dbReference>